<dbReference type="PROSITE" id="PS00109">
    <property type="entry name" value="PROTEIN_KINASE_TYR"/>
    <property type="match status" value="1"/>
</dbReference>
<dbReference type="InterPro" id="IPR011009">
    <property type="entry name" value="Kinase-like_dom_sf"/>
</dbReference>
<keyword evidence="1 9" id="KW-0723">Serine/threonine-protein kinase</keyword>
<dbReference type="GO" id="GO:0005737">
    <property type="term" value="C:cytoplasm"/>
    <property type="evidence" value="ECO:0007669"/>
    <property type="project" value="UniProtKB-SubCell"/>
</dbReference>
<organism evidence="11 12">
    <name type="scientific">Acrobeloides nanus</name>
    <dbReference type="NCBI Taxonomy" id="290746"/>
    <lineage>
        <taxon>Eukaryota</taxon>
        <taxon>Metazoa</taxon>
        <taxon>Ecdysozoa</taxon>
        <taxon>Nematoda</taxon>
        <taxon>Chromadorea</taxon>
        <taxon>Rhabditida</taxon>
        <taxon>Tylenchina</taxon>
        <taxon>Cephalobomorpha</taxon>
        <taxon>Cephaloboidea</taxon>
        <taxon>Cephalobidae</taxon>
        <taxon>Acrobeloides</taxon>
    </lineage>
</organism>
<dbReference type="SMART" id="SM00220">
    <property type="entry name" value="S_TKc"/>
    <property type="match status" value="1"/>
</dbReference>
<keyword evidence="4 9" id="KW-0547">Nucleotide-binding</keyword>
<evidence type="ECO:0000259" key="10">
    <source>
        <dbReference type="PROSITE" id="PS50011"/>
    </source>
</evidence>
<dbReference type="SUPFAM" id="SSF56112">
    <property type="entry name" value="Protein kinase-like (PK-like)"/>
    <property type="match status" value="1"/>
</dbReference>
<keyword evidence="11" id="KW-1185">Reference proteome</keyword>
<dbReference type="Proteomes" id="UP000887540">
    <property type="component" value="Unplaced"/>
</dbReference>
<sequence>MYQILCGIRHLHKAGIIHRDLSVSNIVVDKKSQLKIIDLGSSRPETDSQNITGYVGTRYYRAPEIVLGNDEEKHESNMRYDRQVDLWSAGCILAEMILGKPLFPGTNNFEQWNTIVQVVGSPKEDFVRTLSEGIRNFVAQSKKYDPRLWTEIIPDSSFPPESEQRQCRLPQCSAQAARDLLSKLLVIDPVNRLSVDKALEHHYVSWQNEPGELENETNPVQFYNGYIEQLELTANEWKALIFAELKQYELMKAQGNESLERKHECEKCIKYRCDCTECTKMDLEKLLK</sequence>
<dbReference type="Gene3D" id="3.30.200.20">
    <property type="entry name" value="Phosphorylase Kinase, domain 1"/>
    <property type="match status" value="1"/>
</dbReference>
<protein>
    <recommendedName>
        <fullName evidence="9">Stress-activated protein kinase JNK</fullName>
        <ecNumber evidence="9">2.7.11.24</ecNumber>
    </recommendedName>
</protein>
<dbReference type="Gene3D" id="1.10.510.10">
    <property type="entry name" value="Transferase(Phosphotransferase) domain 1"/>
    <property type="match status" value="1"/>
</dbReference>
<keyword evidence="5 9" id="KW-0418">Kinase</keyword>
<dbReference type="InterPro" id="IPR050117">
    <property type="entry name" value="MAPK"/>
</dbReference>
<evidence type="ECO:0000256" key="9">
    <source>
        <dbReference type="RuleBase" id="RU368052"/>
    </source>
</evidence>
<dbReference type="EC" id="2.7.11.24" evidence="9"/>
<feature type="domain" description="Protein kinase" evidence="10">
    <location>
        <begin position="1"/>
        <end position="204"/>
    </location>
</feature>
<evidence type="ECO:0000256" key="5">
    <source>
        <dbReference type="ARBA" id="ARBA00022777"/>
    </source>
</evidence>
<evidence type="ECO:0000313" key="12">
    <source>
        <dbReference type="WBParaSite" id="ACRNAN_scaffold2200.g29938.t1"/>
    </source>
</evidence>
<dbReference type="PRINTS" id="PR01772">
    <property type="entry name" value="JNKMAPKINASE"/>
</dbReference>
<keyword evidence="2 9" id="KW-0597">Phosphoprotein</keyword>
<evidence type="ECO:0000256" key="6">
    <source>
        <dbReference type="ARBA" id="ARBA00022840"/>
    </source>
</evidence>
<evidence type="ECO:0000256" key="4">
    <source>
        <dbReference type="ARBA" id="ARBA00022741"/>
    </source>
</evidence>
<comment type="catalytic activity">
    <reaction evidence="8">
        <text>L-seryl-[protein] + ATP = O-phospho-L-seryl-[protein] + ADP + H(+)</text>
        <dbReference type="Rhea" id="RHEA:17989"/>
        <dbReference type="Rhea" id="RHEA-COMP:9863"/>
        <dbReference type="Rhea" id="RHEA-COMP:11604"/>
        <dbReference type="ChEBI" id="CHEBI:15378"/>
        <dbReference type="ChEBI" id="CHEBI:29999"/>
        <dbReference type="ChEBI" id="CHEBI:30616"/>
        <dbReference type="ChEBI" id="CHEBI:83421"/>
        <dbReference type="ChEBI" id="CHEBI:456216"/>
        <dbReference type="EC" id="2.7.11.24"/>
    </reaction>
</comment>
<comment type="function">
    <text evidence="9">Responds to activation by environmental stress and pro-inflammatory cytokines by phosphorylating a number of transcription factors, and thus regulates transcriptional activity.</text>
</comment>
<dbReference type="FunFam" id="1.10.510.10:FF:000624">
    <property type="entry name" value="Mitogen-activated protein kinase"/>
    <property type="match status" value="1"/>
</dbReference>
<comment type="catalytic activity">
    <reaction evidence="7">
        <text>L-threonyl-[protein] + ATP = O-phospho-L-threonyl-[protein] + ADP + H(+)</text>
        <dbReference type="Rhea" id="RHEA:46608"/>
        <dbReference type="Rhea" id="RHEA-COMP:11060"/>
        <dbReference type="Rhea" id="RHEA-COMP:11605"/>
        <dbReference type="ChEBI" id="CHEBI:15378"/>
        <dbReference type="ChEBI" id="CHEBI:30013"/>
        <dbReference type="ChEBI" id="CHEBI:30616"/>
        <dbReference type="ChEBI" id="CHEBI:61977"/>
        <dbReference type="ChEBI" id="CHEBI:456216"/>
        <dbReference type="EC" id="2.7.11.24"/>
    </reaction>
</comment>
<keyword evidence="3 9" id="KW-0808">Transferase</keyword>
<reference evidence="12" key="1">
    <citation type="submission" date="2022-11" db="UniProtKB">
        <authorList>
            <consortium name="WormBaseParasite"/>
        </authorList>
    </citation>
    <scope>IDENTIFICATION</scope>
</reference>
<dbReference type="PROSITE" id="PS50011">
    <property type="entry name" value="PROTEIN_KINASE_DOM"/>
    <property type="match status" value="1"/>
</dbReference>
<proteinExistence type="inferred from homology"/>
<evidence type="ECO:0000256" key="2">
    <source>
        <dbReference type="ARBA" id="ARBA00022553"/>
    </source>
</evidence>
<dbReference type="WBParaSite" id="ACRNAN_scaffold2200.g29938.t1">
    <property type="protein sequence ID" value="ACRNAN_scaffold2200.g29938.t1"/>
    <property type="gene ID" value="ACRNAN_scaffold2200.g29938"/>
</dbReference>
<accession>A0A914DA44</accession>
<dbReference type="InterPro" id="IPR008266">
    <property type="entry name" value="Tyr_kinase_AS"/>
</dbReference>
<dbReference type="GO" id="GO:0005524">
    <property type="term" value="F:ATP binding"/>
    <property type="evidence" value="ECO:0007669"/>
    <property type="project" value="UniProtKB-UniRule"/>
</dbReference>
<keyword evidence="6 9" id="KW-0067">ATP-binding</keyword>
<dbReference type="AlphaFoldDB" id="A0A914DA44"/>
<comment type="cofactor">
    <cofactor evidence="9">
        <name>Mg(2+)</name>
        <dbReference type="ChEBI" id="CHEBI:18420"/>
    </cofactor>
</comment>
<keyword evidence="9" id="KW-0460">Magnesium</keyword>
<dbReference type="GO" id="GO:0106310">
    <property type="term" value="F:protein serine kinase activity"/>
    <property type="evidence" value="ECO:0007669"/>
    <property type="project" value="UniProtKB-UniRule"/>
</dbReference>
<dbReference type="Pfam" id="PF00069">
    <property type="entry name" value="Pkinase"/>
    <property type="match status" value="1"/>
</dbReference>
<evidence type="ECO:0000256" key="3">
    <source>
        <dbReference type="ARBA" id="ARBA00022679"/>
    </source>
</evidence>
<dbReference type="PANTHER" id="PTHR24055">
    <property type="entry name" value="MITOGEN-ACTIVATED PROTEIN KINASE"/>
    <property type="match status" value="1"/>
</dbReference>
<dbReference type="InterPro" id="IPR008351">
    <property type="entry name" value="MAPK_JNK"/>
</dbReference>
<name>A0A914DA44_9BILA</name>
<evidence type="ECO:0000256" key="7">
    <source>
        <dbReference type="ARBA" id="ARBA00047592"/>
    </source>
</evidence>
<comment type="subcellular location">
    <subcellularLocation>
        <location evidence="9">Cytoplasm</location>
    </subcellularLocation>
</comment>
<evidence type="ECO:0000256" key="8">
    <source>
        <dbReference type="ARBA" id="ARBA00048312"/>
    </source>
</evidence>
<dbReference type="InterPro" id="IPR000719">
    <property type="entry name" value="Prot_kinase_dom"/>
</dbReference>
<comment type="similarity">
    <text evidence="9">Belongs to the protein kinase superfamily. CMGC Ser/Thr protein kinase family. MAP kinase subfamily.</text>
</comment>
<evidence type="ECO:0000313" key="11">
    <source>
        <dbReference type="Proteomes" id="UP000887540"/>
    </source>
</evidence>
<dbReference type="GO" id="GO:0004707">
    <property type="term" value="F:MAP kinase activity"/>
    <property type="evidence" value="ECO:0007669"/>
    <property type="project" value="UniProtKB-UniRule"/>
</dbReference>
<evidence type="ECO:0000256" key="1">
    <source>
        <dbReference type="ARBA" id="ARBA00022527"/>
    </source>
</evidence>